<evidence type="ECO:0000313" key="2">
    <source>
        <dbReference type="Proteomes" id="UP000587608"/>
    </source>
</evidence>
<dbReference type="RefSeq" id="WP_191853267.1">
    <property type="nucleotide sequence ID" value="NZ_JACERG010000010.1"/>
</dbReference>
<gene>
    <name evidence="1" type="ORF">H1X69_12350</name>
</gene>
<comment type="caution">
    <text evidence="1">The sequence shown here is derived from an EMBL/GenBank/DDBJ whole genome shotgun (WGS) entry which is preliminary data.</text>
</comment>
<dbReference type="Proteomes" id="UP000587608">
    <property type="component" value="Unassembled WGS sequence"/>
</dbReference>
<accession>A0A7W2DSK8</accession>
<evidence type="ECO:0000313" key="1">
    <source>
        <dbReference type="EMBL" id="MBA5222207.1"/>
    </source>
</evidence>
<dbReference type="AlphaFoldDB" id="A0A7W2DSK8"/>
<sequence length="62" mass="6994">MKDGKAWIGDEVFDEDAQETGIVTDVRDGLYLLRPLGGGGPEWQAPRPDRLKVTVPREERAW</sequence>
<name>A0A7W2DSK8_9ACTN</name>
<dbReference type="EMBL" id="JACERG010000010">
    <property type="protein sequence ID" value="MBA5222207.1"/>
    <property type="molecule type" value="Genomic_DNA"/>
</dbReference>
<reference evidence="1 2" key="1">
    <citation type="submission" date="2020-07" db="EMBL/GenBank/DDBJ databases">
        <title>Differential regulation of undecylprodigiosin biosynthesis in the yeast-scavenging Streptomyces strain MBK6.</title>
        <authorList>
            <person name="Baral B."/>
            <person name="Siitonen V."/>
            <person name="Laughlin M."/>
            <person name="Yamada K."/>
            <person name="Ilomaeki M."/>
            <person name="Metsae-Ketelae M."/>
            <person name="Niemi J."/>
        </authorList>
    </citation>
    <scope>NUCLEOTIDE SEQUENCE [LARGE SCALE GENOMIC DNA]</scope>
    <source>
        <strain evidence="1 2">MBK6</strain>
    </source>
</reference>
<proteinExistence type="predicted"/>
<protein>
    <submittedName>
        <fullName evidence="1">Uncharacterized protein</fullName>
    </submittedName>
</protein>
<organism evidence="1 2">
    <name type="scientific">Streptomyces griseoaurantiacus</name>
    <dbReference type="NCBI Taxonomy" id="68213"/>
    <lineage>
        <taxon>Bacteria</taxon>
        <taxon>Bacillati</taxon>
        <taxon>Actinomycetota</taxon>
        <taxon>Actinomycetes</taxon>
        <taxon>Kitasatosporales</taxon>
        <taxon>Streptomycetaceae</taxon>
        <taxon>Streptomyces</taxon>
        <taxon>Streptomyces aurantiacus group</taxon>
    </lineage>
</organism>